<dbReference type="Gene3D" id="3.30.530.20">
    <property type="match status" value="1"/>
</dbReference>
<dbReference type="SUPFAM" id="SSF55961">
    <property type="entry name" value="Bet v1-like"/>
    <property type="match status" value="1"/>
</dbReference>
<evidence type="ECO:0000313" key="3">
    <source>
        <dbReference type="Proteomes" id="UP000655016"/>
    </source>
</evidence>
<dbReference type="EMBL" id="BMKP01000003">
    <property type="protein sequence ID" value="GGF09393.1"/>
    <property type="molecule type" value="Genomic_DNA"/>
</dbReference>
<name>A0ABQ1U2Q5_9FLAO</name>
<reference evidence="3" key="1">
    <citation type="journal article" date="2019" name="Int. J. Syst. Evol. Microbiol.">
        <title>The Global Catalogue of Microorganisms (GCM) 10K type strain sequencing project: providing services to taxonomists for standard genome sequencing and annotation.</title>
        <authorList>
            <consortium name="The Broad Institute Genomics Platform"/>
            <consortium name="The Broad Institute Genome Sequencing Center for Infectious Disease"/>
            <person name="Wu L."/>
            <person name="Ma J."/>
        </authorList>
    </citation>
    <scope>NUCLEOTIDE SEQUENCE [LARGE SCALE GENOMIC DNA]</scope>
    <source>
        <strain evidence="3">CGMCC 1.16060</strain>
    </source>
</reference>
<protein>
    <recommendedName>
        <fullName evidence="1">START-like domain-containing protein</fullName>
    </recommendedName>
</protein>
<dbReference type="Proteomes" id="UP000655016">
    <property type="component" value="Unassembled WGS sequence"/>
</dbReference>
<feature type="domain" description="START-like" evidence="1">
    <location>
        <begin position="4"/>
        <end position="131"/>
    </location>
</feature>
<evidence type="ECO:0000313" key="2">
    <source>
        <dbReference type="EMBL" id="GGF09393.1"/>
    </source>
</evidence>
<comment type="caution">
    <text evidence="2">The sequence shown here is derived from an EMBL/GenBank/DDBJ whole genome shotgun (WGS) entry which is preliminary data.</text>
</comment>
<gene>
    <name evidence="2" type="ORF">GCM10011518_18200</name>
</gene>
<dbReference type="Pfam" id="PF19569">
    <property type="entry name" value="START_2"/>
    <property type="match status" value="1"/>
</dbReference>
<organism evidence="2 3">
    <name type="scientific">Flavobacterium limi</name>
    <dbReference type="NCBI Taxonomy" id="2045105"/>
    <lineage>
        <taxon>Bacteria</taxon>
        <taxon>Pseudomonadati</taxon>
        <taxon>Bacteroidota</taxon>
        <taxon>Flavobacteriia</taxon>
        <taxon>Flavobacteriales</taxon>
        <taxon>Flavobacteriaceae</taxon>
        <taxon>Flavobacterium</taxon>
    </lineage>
</organism>
<sequence length="133" mass="15570">MHHMDSKIRYEIEFPINSSPQLLYQYISTPSGLSEWFADNVNSRGEFFTFIWNDSQEKARLASKKTGEKVKFKWVDEASKDTDYFFELHILVDELTKDVSLMVIDFAEKEEIGEAKQLWENQISDLKHLIGSV</sequence>
<proteinExistence type="predicted"/>
<keyword evidence="3" id="KW-1185">Reference proteome</keyword>
<dbReference type="InterPro" id="IPR023393">
    <property type="entry name" value="START-like_dom_sf"/>
</dbReference>
<dbReference type="InterPro" id="IPR045736">
    <property type="entry name" value="START_2"/>
</dbReference>
<evidence type="ECO:0000259" key="1">
    <source>
        <dbReference type="Pfam" id="PF19569"/>
    </source>
</evidence>
<accession>A0ABQ1U2Q5</accession>